<comment type="caution">
    <text evidence="15">The sequence shown here is derived from an EMBL/GenBank/DDBJ whole genome shotgun (WGS) entry which is preliminary data.</text>
</comment>
<dbReference type="Pfam" id="PF13632">
    <property type="entry name" value="Glyco_trans_2_3"/>
    <property type="match status" value="1"/>
</dbReference>
<evidence type="ECO:0000256" key="5">
    <source>
        <dbReference type="ARBA" id="ARBA00022475"/>
    </source>
</evidence>
<feature type="transmembrane region" description="Helical" evidence="13">
    <location>
        <begin position="76"/>
        <end position="101"/>
    </location>
</feature>
<keyword evidence="16" id="KW-1185">Reference proteome</keyword>
<evidence type="ECO:0000256" key="11">
    <source>
        <dbReference type="ARBA" id="ARBA00023136"/>
    </source>
</evidence>
<comment type="pathway">
    <text evidence="2">Glycan metabolism; osmoregulated periplasmic glucan (OPG) biosynthesis.</text>
</comment>
<evidence type="ECO:0000259" key="14">
    <source>
        <dbReference type="Pfam" id="PF13632"/>
    </source>
</evidence>
<dbReference type="RefSeq" id="WP_285670623.1">
    <property type="nucleotide sequence ID" value="NZ_BSYI01000006.1"/>
</dbReference>
<dbReference type="InterPro" id="IPR029044">
    <property type="entry name" value="Nucleotide-diphossugar_trans"/>
</dbReference>
<evidence type="ECO:0000256" key="3">
    <source>
        <dbReference type="ARBA" id="ARBA00009337"/>
    </source>
</evidence>
<evidence type="ECO:0000256" key="1">
    <source>
        <dbReference type="ARBA" id="ARBA00004429"/>
    </source>
</evidence>
<keyword evidence="8" id="KW-0808">Transferase</keyword>
<dbReference type="NCBIfam" id="NF003962">
    <property type="entry name" value="PRK05454.2-5"/>
    <property type="match status" value="1"/>
</dbReference>
<evidence type="ECO:0000256" key="9">
    <source>
        <dbReference type="ARBA" id="ARBA00022692"/>
    </source>
</evidence>
<dbReference type="NCBIfam" id="NF003958">
    <property type="entry name" value="PRK05454.2-1"/>
    <property type="match status" value="1"/>
</dbReference>
<dbReference type="EMBL" id="BSYI01000006">
    <property type="protein sequence ID" value="GMG81891.1"/>
    <property type="molecule type" value="Genomic_DNA"/>
</dbReference>
<dbReference type="SUPFAM" id="SSF53448">
    <property type="entry name" value="Nucleotide-diphospho-sugar transferases"/>
    <property type="match status" value="1"/>
</dbReference>
<accession>A0ABQ6LN85</accession>
<keyword evidence="5" id="KW-1003">Cell membrane</keyword>
<keyword evidence="6" id="KW-0997">Cell inner membrane</keyword>
<protein>
    <recommendedName>
        <fullName evidence="4">Glucans biosynthesis glucosyltransferase H</fullName>
    </recommendedName>
</protein>
<feature type="domain" description="Glycosyltransferase 2-like" evidence="14">
    <location>
        <begin position="226"/>
        <end position="415"/>
    </location>
</feature>
<feature type="region of interest" description="Disordered" evidence="12">
    <location>
        <begin position="1"/>
        <end position="32"/>
    </location>
</feature>
<feature type="transmembrane region" description="Helical" evidence="13">
    <location>
        <begin position="397"/>
        <end position="418"/>
    </location>
</feature>
<evidence type="ECO:0000256" key="8">
    <source>
        <dbReference type="ARBA" id="ARBA00022679"/>
    </source>
</evidence>
<dbReference type="InterPro" id="IPR050321">
    <property type="entry name" value="Glycosyltr_2/OpgH_subfam"/>
</dbReference>
<dbReference type="PANTHER" id="PTHR43867">
    <property type="entry name" value="CELLULOSE SYNTHASE CATALYTIC SUBUNIT A [UDP-FORMING]"/>
    <property type="match status" value="1"/>
</dbReference>
<proteinExistence type="inferred from homology"/>
<keyword evidence="11 13" id="KW-0472">Membrane</keyword>
<dbReference type="InterPro" id="IPR001173">
    <property type="entry name" value="Glyco_trans_2-like"/>
</dbReference>
<dbReference type="Gene3D" id="3.90.550.10">
    <property type="entry name" value="Spore Coat Polysaccharide Biosynthesis Protein SpsA, Chain A"/>
    <property type="match status" value="1"/>
</dbReference>
<keyword evidence="9 13" id="KW-0812">Transmembrane</keyword>
<comment type="similarity">
    <text evidence="3">Belongs to the glycosyltransferase 2 family. OpgH subfamily.</text>
</comment>
<evidence type="ECO:0000313" key="15">
    <source>
        <dbReference type="EMBL" id="GMG81891.1"/>
    </source>
</evidence>
<gene>
    <name evidence="15" type="primary">mdoH</name>
    <name evidence="15" type="ORF">LNKW23_11040</name>
</gene>
<evidence type="ECO:0000313" key="16">
    <source>
        <dbReference type="Proteomes" id="UP001239909"/>
    </source>
</evidence>
<reference evidence="15 16" key="1">
    <citation type="submission" date="2023-04" db="EMBL/GenBank/DDBJ databases">
        <title>Marinoamorphus aggregata gen. nov., sp. Nov., isolate from tissue of brittle star Ophioplocus japonicus.</title>
        <authorList>
            <person name="Kawano K."/>
            <person name="Sawayama S."/>
            <person name="Nakagawa S."/>
        </authorList>
    </citation>
    <scope>NUCLEOTIDE SEQUENCE [LARGE SCALE GENOMIC DNA]</scope>
    <source>
        <strain evidence="15 16">NKW23</strain>
    </source>
</reference>
<comment type="subcellular location">
    <subcellularLocation>
        <location evidence="1">Cell inner membrane</location>
        <topology evidence="1">Multi-pass membrane protein</topology>
    </subcellularLocation>
</comment>
<sequence length="613" mass="66397">MSVETHLGGTAPLPLSRLRRQREHPETTPAGLQDKRVLATRRALMLALNIASVAALAWAIHSVFAPGGLSIADWVILGAFLVGAPWTVMGMWNALFGLWLLHGRRDGLAEVAPHLAAGDSVAPIQSRTAVVMTLRNEPPLRSLERLVAIRESLDETGWGQQFDIHVLSDTTDPETAAEEERLFAALRPALGGSRAQYRRRRDNTGFKAGNIRDFVTGAGLGYDLFVPLDSDSLMSGPAILRMVRIMEAHPRIGILQSLVVGAPAKSAFARIFQFGMRHGMRSFTMGAAWWQGDCGPYWGHNAAIRMGAFRRHCRLPLLPGGPPLGGHILSHDQVEAALMRRAGYEVRVMPVEGESWEENPPTLQDFTKRDLRWCQGNMQYWSLLGLKGLRPTSRFQIFAAIMMYFGGPAWMLMTLAAAAKVFEGDTGMDAAMGIAMFFVMISVSLVPKLAGLLDIALRRGGAAAYGGRLRFAAGGLVELVFSMLTAPVVAFRVTLFLIGLMFGRTVTWNGQNRDVYRLTWGDAARGLWPQMLAAAVLTAVLAGMVGPGLLLWAAPMLLGLGLAIPLAVWSAAPRVGAWAARTGLCAVPEEIAGAEMLARLGRVAQPETTARAA</sequence>
<evidence type="ECO:0000256" key="7">
    <source>
        <dbReference type="ARBA" id="ARBA00022676"/>
    </source>
</evidence>
<feature type="transmembrane region" description="Helical" evidence="13">
    <location>
        <begin position="43"/>
        <end position="64"/>
    </location>
</feature>
<keyword evidence="7" id="KW-0328">Glycosyltransferase</keyword>
<name>A0ABQ6LN85_9RHOB</name>
<feature type="transmembrane region" description="Helical" evidence="13">
    <location>
        <begin position="462"/>
        <end position="483"/>
    </location>
</feature>
<keyword evidence="10 13" id="KW-1133">Transmembrane helix</keyword>
<dbReference type="PANTHER" id="PTHR43867:SF5">
    <property type="entry name" value="GLUCANS BIOSYNTHESIS GLUCOSYLTRANSFERASE H"/>
    <property type="match status" value="1"/>
</dbReference>
<evidence type="ECO:0000256" key="10">
    <source>
        <dbReference type="ARBA" id="ARBA00022989"/>
    </source>
</evidence>
<evidence type="ECO:0000256" key="6">
    <source>
        <dbReference type="ARBA" id="ARBA00022519"/>
    </source>
</evidence>
<organism evidence="15 16">
    <name type="scientific">Paralimibaculum aggregatum</name>
    <dbReference type="NCBI Taxonomy" id="3036245"/>
    <lineage>
        <taxon>Bacteria</taxon>
        <taxon>Pseudomonadati</taxon>
        <taxon>Pseudomonadota</taxon>
        <taxon>Alphaproteobacteria</taxon>
        <taxon>Rhodobacterales</taxon>
        <taxon>Paracoccaceae</taxon>
        <taxon>Paralimibaculum</taxon>
    </lineage>
</organism>
<evidence type="ECO:0000256" key="12">
    <source>
        <dbReference type="SAM" id="MobiDB-lite"/>
    </source>
</evidence>
<evidence type="ECO:0000256" key="4">
    <source>
        <dbReference type="ARBA" id="ARBA00020585"/>
    </source>
</evidence>
<feature type="transmembrane region" description="Helical" evidence="13">
    <location>
        <begin position="552"/>
        <end position="572"/>
    </location>
</feature>
<evidence type="ECO:0000256" key="2">
    <source>
        <dbReference type="ARBA" id="ARBA00005001"/>
    </source>
</evidence>
<dbReference type="Proteomes" id="UP001239909">
    <property type="component" value="Unassembled WGS sequence"/>
</dbReference>
<evidence type="ECO:0000256" key="13">
    <source>
        <dbReference type="SAM" id="Phobius"/>
    </source>
</evidence>
<feature type="transmembrane region" description="Helical" evidence="13">
    <location>
        <begin position="430"/>
        <end position="450"/>
    </location>
</feature>